<reference evidence="1 2" key="2">
    <citation type="submission" date="2018-11" db="EMBL/GenBank/DDBJ databases">
        <authorList>
            <consortium name="Pathogen Informatics"/>
        </authorList>
    </citation>
    <scope>NUCLEOTIDE SEQUENCE [LARGE SCALE GENOMIC DNA]</scope>
</reference>
<protein>
    <submittedName>
        <fullName evidence="3">Prion-like-(Q/N-rich) domain-bearing protein 25</fullName>
    </submittedName>
</protein>
<reference evidence="3" key="1">
    <citation type="submission" date="2016-06" db="UniProtKB">
        <authorList>
            <consortium name="WormBaseParasite"/>
        </authorList>
    </citation>
    <scope>IDENTIFICATION</scope>
</reference>
<dbReference type="InterPro" id="IPR053014">
    <property type="entry name" value="Cuticle_assoc_divergent"/>
</dbReference>
<dbReference type="InterPro" id="IPR028150">
    <property type="entry name" value="Lustrin_cystein"/>
</dbReference>
<dbReference type="PANTHER" id="PTHR46339:SF14">
    <property type="entry name" value="BPTI_KUNITZ INHIBITOR DOMAIN-CONTAINING PROTEIN"/>
    <property type="match status" value="1"/>
</dbReference>
<dbReference type="PANTHER" id="PTHR46339">
    <property type="entry name" value="PROTEIN CBG15282-RELATED"/>
    <property type="match status" value="1"/>
</dbReference>
<sequence>MHTSCDCPIETSESTDGFTVKECIVGEDGSCASNEICILNGQYNKSVCCATGKSSVMSECGSGRLFINPMTNKAMQCNTNSDCPKGAECTLTNGKRLCSCAVAVEHVEPPPTGCPWGTRPLKDHMRQVIRCSPGNPRMCPGNTTCHFDSEYKMYKCCGKDPGEGCPSGSKLEKRNGAAVKCSPGELPDSCSPTALCQWNYLAESYLCCLPHNGLTNENLLGCPERMVPFSDESSQIKACTPHVNGTCPQGSSCHFNFWIATYQCCRQTTRTYDMCPSGYRPLMNRINKHFVRCSKSMVPSCPEGNECVSTVGNEGVCCHRVDECPPGHLPVSSSTSQRLNCGQDPVNRCPHPAECMLSNAETSETSYLCCMPPTGLALCPAKYHPEDGSVKLCTSKQNACRHNSVCFTATATLSLCCSPSANFDHTCPDGYGLTDDSMRFCDGHAIGCPANSFCFSSFSEIGVCCSWSTFALDLHCPVHYTQTSHVNCQGDHMKCNFGASCFPTAAEGRYLCCSPTTIGLKCREPFRAVGEIPIMCIPKLSTCPPDSSCIEALNQPNVHLCCAYEHDEGAAAIISCPSGWTTEGGNVKRCKALAKSTCLISSKCLPSANDPAVALCCSKVAKVPARCEGNLVPMMSQETYVLCQQGHCPEGSTCSSLTGQSGEIALANDGVIVCDAGTRGQCPKESSCESESNNSRVGICCNLRRKRIECPHNEVPYQLDGLVLLCPTQSTSACPTNYHCQPSVSFKNVHICCGPRFTCPPPLVPVDDQPKFCHPSKLHCPDSSDCVQSSEDGGVYVCCKPPLFAGLQCPTSSSPLLLNDENEYCKIPGQDCSVKGYTCSGSATSNNKHLCCSVFTTAPLTCHNNQSVHPWVISCSPETAPCPSGYECTQSNIPNIFTCCKTINHYFCLTRTRPYPSEESPTMCSEYSHCPQGTSCSQSNVPGANICCCIRGDFRQSLCTESSGSMTQSNGKCLTTKLGTCPQDYVIRKRENGITVCCKASAMIKNRCPDGSWPSTNNCGFSSTRLCPSGYRCLTNTDGTATHCCPVPKSHQPPQDKVCGVRQSPYLTVRQTPLVCVPTNPSCPPGYSCQKDTSSLASPNVYYCCQKVLCIDGSDVTLNMLGHPLFCRDPNGECPKDTSCQPSRNLRGTYCTSKTTTGKKACCVVTVQAAEKFRICPIGDPYRDPTTRQLHYCSQTDYVCPKGFVCKQAMSQPVEIVSHSKVNDQLYVCCSGRPSCQSGWLPLFERSEEGPRKCHPNLYNACPNPYRCQESSVPKVYLCCMESAIARSENEEMTDAEFVASESRSSR</sequence>
<dbReference type="WBParaSite" id="SBAD_0000723201-mRNA-1">
    <property type="protein sequence ID" value="SBAD_0000723201-mRNA-1"/>
    <property type="gene ID" value="SBAD_0000723201"/>
</dbReference>
<evidence type="ECO:0000313" key="2">
    <source>
        <dbReference type="Proteomes" id="UP000270296"/>
    </source>
</evidence>
<proteinExistence type="predicted"/>
<dbReference type="OrthoDB" id="5776602at2759"/>
<gene>
    <name evidence="1" type="ORF">SBAD_LOCUS6967</name>
</gene>
<accession>A0A183ITM0</accession>
<dbReference type="Proteomes" id="UP000270296">
    <property type="component" value="Unassembled WGS sequence"/>
</dbReference>
<dbReference type="Pfam" id="PF14625">
    <property type="entry name" value="Lustrin_cystein"/>
    <property type="match status" value="13"/>
</dbReference>
<evidence type="ECO:0000313" key="3">
    <source>
        <dbReference type="WBParaSite" id="SBAD_0000723201-mRNA-1"/>
    </source>
</evidence>
<keyword evidence="2" id="KW-1185">Reference proteome</keyword>
<organism evidence="3">
    <name type="scientific">Soboliphyme baturini</name>
    <dbReference type="NCBI Taxonomy" id="241478"/>
    <lineage>
        <taxon>Eukaryota</taxon>
        <taxon>Metazoa</taxon>
        <taxon>Ecdysozoa</taxon>
        <taxon>Nematoda</taxon>
        <taxon>Enoplea</taxon>
        <taxon>Dorylaimia</taxon>
        <taxon>Dioctophymatida</taxon>
        <taxon>Dioctophymatoidea</taxon>
        <taxon>Soboliphymatidae</taxon>
        <taxon>Soboliphyme</taxon>
    </lineage>
</organism>
<evidence type="ECO:0000313" key="1">
    <source>
        <dbReference type="EMBL" id="VDP11326.1"/>
    </source>
</evidence>
<dbReference type="EMBL" id="UZAM01010200">
    <property type="protein sequence ID" value="VDP11326.1"/>
    <property type="molecule type" value="Genomic_DNA"/>
</dbReference>
<dbReference type="SMART" id="SM00289">
    <property type="entry name" value="WR1"/>
    <property type="match status" value="25"/>
</dbReference>
<dbReference type="InterPro" id="IPR006150">
    <property type="entry name" value="Cys_repeat_1"/>
</dbReference>
<name>A0A183ITM0_9BILA</name>